<dbReference type="AlphaFoldDB" id="A0A9Y1FMP2"/>
<organism evidence="2">
    <name type="scientific">Candidatus Heimdallarchaeum aukensis</name>
    <dbReference type="NCBI Taxonomy" id="2876573"/>
    <lineage>
        <taxon>Archaea</taxon>
        <taxon>Promethearchaeati</taxon>
        <taxon>Candidatus Heimdallarchaeota</taxon>
        <taxon>Candidatus Heimdallarchaeia (ex Rinke et al. 2021) (nom. nud.)</taxon>
        <taxon>Candidatus Heimdallarchaeales</taxon>
        <taxon>Candidatus Heimdallarchaeaceae</taxon>
        <taxon>Candidatus Heimdallarchaeum</taxon>
    </lineage>
</organism>
<accession>A0A9Y1FMP2</accession>
<feature type="transmembrane region" description="Helical" evidence="1">
    <location>
        <begin position="226"/>
        <end position="246"/>
    </location>
</feature>
<dbReference type="Proteomes" id="UP001201020">
    <property type="component" value="Chromosome"/>
</dbReference>
<protein>
    <submittedName>
        <fullName evidence="2">TIGR00341 family protein</fullName>
    </submittedName>
</protein>
<dbReference type="InterPro" id="IPR005240">
    <property type="entry name" value="DUF389"/>
</dbReference>
<feature type="transmembrane region" description="Helical" evidence="1">
    <location>
        <begin position="204"/>
        <end position="219"/>
    </location>
</feature>
<sequence>MKALKIIIPSEKADIVKELLVNLKIQFSSIKTENETQIELIVNQDQTSILLEELKGIGVGTVFGQIQLFPVSLSVESQVSKFVQKGKSISIDEMISNTKGLGVLSTHFVLLCIFAGLLAAFGLLFDNVIIVIASMIIAPLLGPIALAVIGTLLPKNIYSKKAFLAEFIGLTTCLVIGFLVGLIIPIESLTEQITIRTSPGIPDIVFAIVSGLAAGIFIIRGESTNIVGVAVAASLCPPATNVGVLLAKQEWWMALGSFVLLVLNVFSIYAACALIFWITQSFVRGGSISERQFKKITQKYYIRILAAIFLLISIIVIIMLFY</sequence>
<feature type="transmembrane region" description="Helical" evidence="1">
    <location>
        <begin position="128"/>
        <end position="150"/>
    </location>
</feature>
<feature type="transmembrane region" description="Helical" evidence="1">
    <location>
        <begin position="101"/>
        <end position="122"/>
    </location>
</feature>
<dbReference type="PANTHER" id="PTHR20992:SF9">
    <property type="entry name" value="AT15442P-RELATED"/>
    <property type="match status" value="1"/>
</dbReference>
<gene>
    <name evidence="2" type="ORF">K9W45_04985</name>
</gene>
<keyword evidence="1" id="KW-0472">Membrane</keyword>
<name>A0A9Y1FMP2_9ARCH</name>
<dbReference type="EMBL" id="CP084166">
    <property type="protein sequence ID" value="UJG41818.1"/>
    <property type="molecule type" value="Genomic_DNA"/>
</dbReference>
<evidence type="ECO:0000313" key="2">
    <source>
        <dbReference type="EMBL" id="UJG41818.1"/>
    </source>
</evidence>
<dbReference type="Pfam" id="PF04087">
    <property type="entry name" value="DUF389"/>
    <property type="match status" value="1"/>
</dbReference>
<reference evidence="2" key="1">
    <citation type="journal article" date="2022" name="Nat. Microbiol.">
        <title>Unique mobile elements and scalable gene flow at the prokaryote-eukaryote boundary revealed by circularized Asgard archaea genomes.</title>
        <authorList>
            <person name="Wu F."/>
            <person name="Speth D.R."/>
            <person name="Philosof A."/>
            <person name="Cremiere A."/>
            <person name="Narayanan A."/>
            <person name="Barco R.A."/>
            <person name="Connon S.A."/>
            <person name="Amend J.P."/>
            <person name="Antoshechkin I.A."/>
            <person name="Orphan V.J."/>
        </authorList>
    </citation>
    <scope>NUCLEOTIDE SEQUENCE</scope>
    <source>
        <strain evidence="2">PM71</strain>
    </source>
</reference>
<keyword evidence="1" id="KW-0812">Transmembrane</keyword>
<dbReference type="NCBIfam" id="TIGR00341">
    <property type="entry name" value="TIGR00341 family protein"/>
    <property type="match status" value="1"/>
</dbReference>
<dbReference type="PANTHER" id="PTHR20992">
    <property type="entry name" value="AT15442P-RELATED"/>
    <property type="match status" value="1"/>
</dbReference>
<feature type="transmembrane region" description="Helical" evidence="1">
    <location>
        <begin position="300"/>
        <end position="321"/>
    </location>
</feature>
<evidence type="ECO:0000256" key="1">
    <source>
        <dbReference type="SAM" id="Phobius"/>
    </source>
</evidence>
<keyword evidence="1" id="KW-1133">Transmembrane helix</keyword>
<feature type="transmembrane region" description="Helical" evidence="1">
    <location>
        <begin position="252"/>
        <end position="279"/>
    </location>
</feature>
<proteinExistence type="predicted"/>
<feature type="transmembrane region" description="Helical" evidence="1">
    <location>
        <begin position="162"/>
        <end position="184"/>
    </location>
</feature>